<dbReference type="GO" id="GO:0008705">
    <property type="term" value="F:methionine synthase activity"/>
    <property type="evidence" value="ECO:0007669"/>
    <property type="project" value="UniProtKB-EC"/>
</dbReference>
<name>D4LF39_RUMC1</name>
<dbReference type="SUPFAM" id="SSF56507">
    <property type="entry name" value="Methionine synthase activation domain-like"/>
    <property type="match status" value="1"/>
</dbReference>
<dbReference type="AlphaFoldDB" id="D4LF39"/>
<proteinExistence type="predicted"/>
<dbReference type="GeneID" id="83156882"/>
<reference evidence="1" key="1">
    <citation type="submission" date="2010-03" db="EMBL/GenBank/DDBJ databases">
        <title>The genome sequence of Ruminococcus sp. 18P13.</title>
        <authorList>
            <consortium name="metaHIT consortium -- http://www.metahit.eu/"/>
            <person name="Pajon A."/>
            <person name="Turner K."/>
            <person name="Parkhill J."/>
            <person name="Bernalier A."/>
        </authorList>
    </citation>
    <scope>NUCLEOTIDE SEQUENCE [LARGE SCALE GENOMIC DNA]</scope>
    <source>
        <strain evidence="1">Type strain: 18P13</strain>
    </source>
</reference>
<reference evidence="1" key="2">
    <citation type="submission" date="2010-03" db="EMBL/GenBank/DDBJ databases">
        <authorList>
            <person name="Pajon A."/>
        </authorList>
    </citation>
    <scope>NUCLEOTIDE SEQUENCE</scope>
    <source>
        <strain evidence="1">Type strain: 18P13</strain>
    </source>
</reference>
<dbReference type="InterPro" id="IPR037010">
    <property type="entry name" value="VitB12-dep_Met_synth_activ_sf"/>
</dbReference>
<dbReference type="EMBL" id="FP929052">
    <property type="protein sequence ID" value="CBL18234.1"/>
    <property type="molecule type" value="Genomic_DNA"/>
</dbReference>
<sequence>MEVTLTCIDRSQAQRYLGYGSRTPDDATARRLADCEQALLEVMHPQYMYRVFPLIWDGEQPALTGCSMPLSGRDIAAHLTGCSHAALLAATLSASVDQCLRQAQATDMTDALLYDALASAAIEQVCDAAAGELHHALPELYQTWRFSPGYGDFPLEVQPLLLAALDAPKRIGLCATDSLLLTPTKSVTALIGLSETEPPKRLRGCATCSMRDRCAYRGSCAYGAVPEPMKEDAT</sequence>
<dbReference type="BioCyc" id="RCHA213810:RUM_RS10820-MONOMER"/>
<gene>
    <name evidence="1" type="ordered locus">RUM_22280</name>
</gene>
<dbReference type="PATRIC" id="fig|213810.4.peg.2115"/>
<dbReference type="InterPro" id="IPR017342">
    <property type="entry name" value="S-AdoMet-dep_Met_synth_prd"/>
</dbReference>
<keyword evidence="2" id="KW-1185">Reference proteome</keyword>
<dbReference type="PIRSF" id="PIRSF037984">
    <property type="entry name" value="Met_synth_TM0269_prd"/>
    <property type="match status" value="1"/>
</dbReference>
<dbReference type="RefSeq" id="WP_015559140.1">
    <property type="nucleotide sequence ID" value="NC_021039.1"/>
</dbReference>
<evidence type="ECO:0000313" key="2">
    <source>
        <dbReference type="Proteomes" id="UP000007054"/>
    </source>
</evidence>
<keyword evidence="1" id="KW-0489">Methyltransferase</keyword>
<accession>D4LF39</accession>
<dbReference type="GO" id="GO:0032259">
    <property type="term" value="P:methylation"/>
    <property type="evidence" value="ECO:0007669"/>
    <property type="project" value="UniProtKB-KW"/>
</dbReference>
<dbReference type="OrthoDB" id="9816190at2"/>
<evidence type="ECO:0000313" key="1">
    <source>
        <dbReference type="EMBL" id="CBL18234.1"/>
    </source>
</evidence>
<dbReference type="EC" id="2.1.1.13" evidence="1"/>
<protein>
    <submittedName>
        <fullName evidence="1">Vitamin B12 dependent methionine synthase, activation domain</fullName>
        <ecNumber evidence="1">2.1.1.13</ecNumber>
    </submittedName>
</protein>
<dbReference type="HOGENOM" id="CLU_079580_2_0_9"/>
<dbReference type="STRING" id="213810.RUM_22280"/>
<dbReference type="KEGG" id="rch:RUM_22280"/>
<keyword evidence="1" id="KW-0808">Transferase</keyword>
<organism evidence="1 2">
    <name type="scientific">Ruminococcus champanellensis (strain DSM 18848 / JCM 17042 / KCTC 15320 / 18P13)</name>
    <dbReference type="NCBI Taxonomy" id="213810"/>
    <lineage>
        <taxon>Bacteria</taxon>
        <taxon>Bacillati</taxon>
        <taxon>Bacillota</taxon>
        <taxon>Clostridia</taxon>
        <taxon>Eubacteriales</taxon>
        <taxon>Oscillospiraceae</taxon>
        <taxon>Ruminococcus</taxon>
    </lineage>
</organism>
<dbReference type="Gene3D" id="3.40.109.40">
    <property type="match status" value="1"/>
</dbReference>
<dbReference type="Proteomes" id="UP000007054">
    <property type="component" value="Chromosome"/>
</dbReference>